<dbReference type="CDD" id="cd16430">
    <property type="entry name" value="TraB"/>
    <property type="match status" value="1"/>
</dbReference>
<proteinExistence type="predicted"/>
<feature type="compositionally biased region" description="Basic and acidic residues" evidence="1">
    <location>
        <begin position="165"/>
        <end position="185"/>
    </location>
</feature>
<organism evidence="2">
    <name type="scientific">Thermocrinis ruber</name>
    <dbReference type="NCBI Taxonomy" id="75906"/>
    <lineage>
        <taxon>Bacteria</taxon>
        <taxon>Pseudomonadati</taxon>
        <taxon>Aquificota</taxon>
        <taxon>Aquificia</taxon>
        <taxon>Aquificales</taxon>
        <taxon>Aquificaceae</taxon>
        <taxon>Thermocrinis</taxon>
    </lineage>
</organism>
<reference evidence="2" key="1">
    <citation type="journal article" date="2020" name="mSystems">
        <title>Genome- and Community-Level Interaction Insights into Carbon Utilization and Element Cycling Functions of Hydrothermarchaeota in Hydrothermal Sediment.</title>
        <authorList>
            <person name="Zhou Z."/>
            <person name="Liu Y."/>
            <person name="Xu W."/>
            <person name="Pan J."/>
            <person name="Luo Z.H."/>
            <person name="Li M."/>
        </authorList>
    </citation>
    <scope>NUCLEOTIDE SEQUENCE [LARGE SCALE GENOMIC DNA]</scope>
    <source>
        <strain evidence="2">SpSt-114</strain>
    </source>
</reference>
<evidence type="ECO:0000313" key="2">
    <source>
        <dbReference type="EMBL" id="HHO74495.1"/>
    </source>
</evidence>
<dbReference type="EMBL" id="DSAC01000095">
    <property type="protein sequence ID" value="HHO74495.1"/>
    <property type="molecule type" value="Genomic_DNA"/>
</dbReference>
<protein>
    <submittedName>
        <fullName evidence="2">Uncharacterized protein</fullName>
    </submittedName>
</protein>
<sequence length="425" mass="46960">MGFMDKLRRKREQEQEYEDVPIEEEGVIEEKRKGFLDGGAVKWGGIFVGSALALFLASRLFSSGEGVVIKSDPELQKKLLEETLKSQSQMNQQILDQLKEVSEQLKRLKESKETKTEEKEKGNVEKEKRVDSGSTFKIEESGSSSPPPPPPPPPSSTPLYTEPVKPPEEYKPKINRVERKDEQSKADGNLLAQSGMSDVPPAAKPEKEKPTEGKRTVYLPAGTTLKGRIINAFPAPVGGEKFPAVLIELDGHARLPNNYRLDLSRCLVIAKAEGSYVLERAKLETYKLSCILKNGKVIEVSPKGMVISGEDGLEGVKGKFLNVNREQLLTYLGGTTVSGFFSALQQGQITKYSTAFGITTDIKNEFLYALYGSLAQTWNEFAKFYLEEAKKIVPVVVVEAGMPVYIVLVDGVSLEVSVDEIRKGL</sequence>
<dbReference type="AlphaFoldDB" id="A0A7C5X1R8"/>
<accession>A0A7C5X1R8</accession>
<feature type="region of interest" description="Disordered" evidence="1">
    <location>
        <begin position="106"/>
        <end position="215"/>
    </location>
</feature>
<comment type="caution">
    <text evidence="2">The sequence shown here is derived from an EMBL/GenBank/DDBJ whole genome shotgun (WGS) entry which is preliminary data.</text>
</comment>
<feature type="compositionally biased region" description="Basic and acidic residues" evidence="1">
    <location>
        <begin position="106"/>
        <end position="131"/>
    </location>
</feature>
<feature type="compositionally biased region" description="Pro residues" evidence="1">
    <location>
        <begin position="145"/>
        <end position="156"/>
    </location>
</feature>
<dbReference type="InterPro" id="IPR005498">
    <property type="entry name" value="T4SS_VirB10/TraB/TrbI"/>
</dbReference>
<name>A0A7C5X1R8_9AQUI</name>
<gene>
    <name evidence="2" type="ORF">ENN04_07695</name>
</gene>
<dbReference type="Pfam" id="PF03743">
    <property type="entry name" value="TrbI"/>
    <property type="match status" value="1"/>
</dbReference>
<feature type="compositionally biased region" description="Basic and acidic residues" evidence="1">
    <location>
        <begin position="204"/>
        <end position="215"/>
    </location>
</feature>
<evidence type="ECO:0000256" key="1">
    <source>
        <dbReference type="SAM" id="MobiDB-lite"/>
    </source>
</evidence>